<organism evidence="1 2">
    <name type="scientific">Pseudoxanthomonas putridarboris</name>
    <dbReference type="NCBI Taxonomy" id="752605"/>
    <lineage>
        <taxon>Bacteria</taxon>
        <taxon>Pseudomonadati</taxon>
        <taxon>Pseudomonadota</taxon>
        <taxon>Gammaproteobacteria</taxon>
        <taxon>Lysobacterales</taxon>
        <taxon>Lysobacteraceae</taxon>
        <taxon>Pseudoxanthomonas</taxon>
    </lineage>
</organism>
<name>A0ABU9IYA6_9GAMM</name>
<accession>A0ABU9IYA6</accession>
<sequence>MAELVPDYFSAGWRTRALACPCGWEGDSRGMAMELHDQVTDYACPQCGNLLLIVTHPTLAQVRQAAAEGQAEAIEQLAIVEEARRHFPSGAEGRDG</sequence>
<keyword evidence="2" id="KW-1185">Reference proteome</keyword>
<reference evidence="1 2" key="1">
    <citation type="submission" date="2024-04" db="EMBL/GenBank/DDBJ databases">
        <title>Draft genome sequence of Pseudoxanthomonas putridarboris WD12.</title>
        <authorList>
            <person name="Oh J."/>
        </authorList>
    </citation>
    <scope>NUCLEOTIDE SEQUENCE [LARGE SCALE GENOMIC DNA]</scope>
    <source>
        <strain evidence="1 2">WD12</strain>
    </source>
</reference>
<protein>
    <submittedName>
        <fullName evidence="1">Uncharacterized protein</fullName>
    </submittedName>
</protein>
<gene>
    <name evidence="1" type="ORF">AAD027_04545</name>
</gene>
<dbReference type="RefSeq" id="WP_341724839.1">
    <property type="nucleotide sequence ID" value="NZ_JBBWWT010000002.1"/>
</dbReference>
<evidence type="ECO:0000313" key="1">
    <source>
        <dbReference type="EMBL" id="MEL1263644.1"/>
    </source>
</evidence>
<comment type="caution">
    <text evidence="1">The sequence shown here is derived from an EMBL/GenBank/DDBJ whole genome shotgun (WGS) entry which is preliminary data.</text>
</comment>
<dbReference type="Proteomes" id="UP001459204">
    <property type="component" value="Unassembled WGS sequence"/>
</dbReference>
<proteinExistence type="predicted"/>
<evidence type="ECO:0000313" key="2">
    <source>
        <dbReference type="Proteomes" id="UP001459204"/>
    </source>
</evidence>
<dbReference type="EMBL" id="JBBWWT010000002">
    <property type="protein sequence ID" value="MEL1263644.1"/>
    <property type="molecule type" value="Genomic_DNA"/>
</dbReference>